<gene>
    <name evidence="1" type="ORF">DXB12_09500</name>
</gene>
<dbReference type="EMBL" id="QSVQ01000010">
    <property type="protein sequence ID" value="RGO50088.1"/>
    <property type="molecule type" value="Genomic_DNA"/>
</dbReference>
<dbReference type="Pfam" id="PF12224">
    <property type="entry name" value="Amidoligase_2"/>
    <property type="match status" value="1"/>
</dbReference>
<proteinExistence type="predicted"/>
<evidence type="ECO:0000313" key="2">
    <source>
        <dbReference type="Proteomes" id="UP000261055"/>
    </source>
</evidence>
<keyword evidence="2" id="KW-1185">Reference proteome</keyword>
<comment type="caution">
    <text evidence="1">The sequence shown here is derived from an EMBL/GenBank/DDBJ whole genome shotgun (WGS) entry which is preliminary data.</text>
</comment>
<dbReference type="Proteomes" id="UP000261055">
    <property type="component" value="Unassembled WGS sequence"/>
</dbReference>
<dbReference type="AlphaFoldDB" id="A0A3E5GRW9"/>
<dbReference type="PANTHER" id="PTHR36847">
    <property type="entry name" value="AMIDOLIGASE ENZYME"/>
    <property type="match status" value="1"/>
</dbReference>
<dbReference type="GO" id="GO:0016874">
    <property type="term" value="F:ligase activity"/>
    <property type="evidence" value="ECO:0007669"/>
    <property type="project" value="UniProtKB-KW"/>
</dbReference>
<reference evidence="1 2" key="1">
    <citation type="submission" date="2018-08" db="EMBL/GenBank/DDBJ databases">
        <title>A genome reference for cultivated species of the human gut microbiota.</title>
        <authorList>
            <person name="Zou Y."/>
            <person name="Xue W."/>
            <person name="Luo G."/>
        </authorList>
    </citation>
    <scope>NUCLEOTIDE SEQUENCE [LARGE SCALE GENOMIC DNA]</scope>
    <source>
        <strain evidence="1 2">OM02-12</strain>
    </source>
</reference>
<dbReference type="RefSeq" id="WP_117613607.1">
    <property type="nucleotide sequence ID" value="NZ_QSVQ01000010.1"/>
</dbReference>
<accession>A0A3E5GRW9</accession>
<protein>
    <submittedName>
        <fullName evidence="1">Amidoligase enzyme</fullName>
    </submittedName>
</protein>
<organism evidence="1 2">
    <name type="scientific">Dorea formicigenerans</name>
    <dbReference type="NCBI Taxonomy" id="39486"/>
    <lineage>
        <taxon>Bacteria</taxon>
        <taxon>Bacillati</taxon>
        <taxon>Bacillota</taxon>
        <taxon>Clostridia</taxon>
        <taxon>Lachnospirales</taxon>
        <taxon>Lachnospiraceae</taxon>
        <taxon>Dorea</taxon>
    </lineage>
</organism>
<dbReference type="InterPro" id="IPR022025">
    <property type="entry name" value="Amidoligase_2"/>
</dbReference>
<sequence>MIGIKDQYFGTEIEMTGITRQRAAEVVAEMFGTEAYYDGTTYGVWSVIDLEGKKWKFMSDGSIYTQRKVYGRIVDAGGEYSTEMVSPKLSYDEMGKLQEVVRCLRQHGGFVNESCGQHVHVDASNHTPQSLKNALTIMYAKEDILFKALKVQERRANSYCQRVRPEVLEKIRKIPNKSITMDRVRNVWYGGRDGSHTHYDHTRYYALNLHAVFSKGTLEWRCFESTLHAGKVRANITLALAISAQAINQRSTQMKKTPISENPAFTFRTFLLRLGLIGEEYKNVRKHLLANLEGDLAWRYDKSTYECLKKKQRTDDVRSR</sequence>
<keyword evidence="1" id="KW-0436">Ligase</keyword>
<evidence type="ECO:0000313" key="1">
    <source>
        <dbReference type="EMBL" id="RGO50088.1"/>
    </source>
</evidence>
<name>A0A3E5GRW9_9FIRM</name>
<dbReference type="PANTHER" id="PTHR36847:SF1">
    <property type="entry name" value="AMIDOLIGASE ENZYME"/>
    <property type="match status" value="1"/>
</dbReference>